<reference evidence="2" key="1">
    <citation type="submission" date="2017-05" db="EMBL/GenBank/DDBJ databases">
        <authorList>
            <person name="Macchi M."/>
            <person name="Festa S."/>
            <person name="Coppotelli B.M."/>
            <person name="Morelli I.S."/>
        </authorList>
    </citation>
    <scope>NUCLEOTIDE SEQUENCE [LARGE SCALE GENOMIC DNA]</scope>
    <source>
        <strain evidence="2">I</strain>
    </source>
</reference>
<gene>
    <name evidence="1" type="ORF">BWR60_28830</name>
</gene>
<dbReference type="Proteomes" id="UP000196655">
    <property type="component" value="Unassembled WGS sequence"/>
</dbReference>
<evidence type="ECO:0000313" key="2">
    <source>
        <dbReference type="Proteomes" id="UP000196655"/>
    </source>
</evidence>
<comment type="caution">
    <text evidence="1">The sequence shown here is derived from an EMBL/GenBank/DDBJ whole genome shotgun (WGS) entry which is preliminary data.</text>
</comment>
<keyword evidence="2" id="KW-1185">Reference proteome</keyword>
<dbReference type="STRING" id="1122125.GCA_000423185_01328"/>
<evidence type="ECO:0008006" key="3">
    <source>
        <dbReference type="Google" id="ProtNLM"/>
    </source>
</evidence>
<proteinExistence type="predicted"/>
<evidence type="ECO:0000313" key="1">
    <source>
        <dbReference type="EMBL" id="OWJ63643.1"/>
    </source>
</evidence>
<dbReference type="EMBL" id="NHON01000084">
    <property type="protein sequence ID" value="OWJ63643.1"/>
    <property type="molecule type" value="Genomic_DNA"/>
</dbReference>
<sequence>MAQAPVVVAQAPATTVYVPARPMLTEKSGLIDFVLTDGSGRPEGAILRDKTLIRFSPSLAAAMDPDRSRLAPGRPLVVRGTVTGGRKSPALEAVEMGTDIYSMVTLGY</sequence>
<organism evidence="1 2">
    <name type="scientific">Inquilinus limosus</name>
    <dbReference type="NCBI Taxonomy" id="171674"/>
    <lineage>
        <taxon>Bacteria</taxon>
        <taxon>Pseudomonadati</taxon>
        <taxon>Pseudomonadota</taxon>
        <taxon>Alphaproteobacteria</taxon>
        <taxon>Rhodospirillales</taxon>
        <taxon>Rhodospirillaceae</taxon>
        <taxon>Inquilinus</taxon>
    </lineage>
</organism>
<dbReference type="AlphaFoldDB" id="A0A211ZEH9"/>
<name>A0A211ZEH9_9PROT</name>
<accession>A0A211ZEH9</accession>
<protein>
    <recommendedName>
        <fullName evidence="3">DUF5666 domain-containing protein</fullName>
    </recommendedName>
</protein>